<dbReference type="Proteomes" id="UP000060487">
    <property type="component" value="Unassembled WGS sequence"/>
</dbReference>
<organism evidence="6 7">
    <name type="scientific">Candidatus Magnetominusculus xianensis</name>
    <dbReference type="NCBI Taxonomy" id="1748249"/>
    <lineage>
        <taxon>Bacteria</taxon>
        <taxon>Pseudomonadati</taxon>
        <taxon>Nitrospirota</taxon>
        <taxon>Nitrospiria</taxon>
        <taxon>Nitrospirales</taxon>
        <taxon>Nitrospiraceae</taxon>
        <taxon>Candidatus Magnetominusculus</taxon>
    </lineage>
</organism>
<evidence type="ECO:0000313" key="6">
    <source>
        <dbReference type="EMBL" id="KWT85081.1"/>
    </source>
</evidence>
<dbReference type="InterPro" id="IPR001694">
    <property type="entry name" value="NADH_UbQ_OxRdtase_su1/FPO"/>
</dbReference>
<name>A0ABR5SEU4_9BACT</name>
<keyword evidence="4 5" id="KW-0472">Membrane</keyword>
<feature type="transmembrane region" description="Helical" evidence="5">
    <location>
        <begin position="61"/>
        <end position="83"/>
    </location>
</feature>
<gene>
    <name evidence="6" type="ORF">ASN18_1806</name>
</gene>
<evidence type="ECO:0000256" key="1">
    <source>
        <dbReference type="ARBA" id="ARBA00004141"/>
    </source>
</evidence>
<evidence type="ECO:0000313" key="7">
    <source>
        <dbReference type="Proteomes" id="UP000060487"/>
    </source>
</evidence>
<reference evidence="6 7" key="1">
    <citation type="submission" date="2015-11" db="EMBL/GenBank/DDBJ databases">
        <authorList>
            <person name="Lin W."/>
        </authorList>
    </citation>
    <scope>NUCLEOTIDE SEQUENCE [LARGE SCALE GENOMIC DNA]</scope>
    <source>
        <strain evidence="6 7">HCH-1</strain>
    </source>
</reference>
<keyword evidence="3 5" id="KW-1133">Transmembrane helix</keyword>
<evidence type="ECO:0000256" key="2">
    <source>
        <dbReference type="ARBA" id="ARBA00022692"/>
    </source>
</evidence>
<sequence length="325" mass="34507">MSGAMVRYFLMIAISGVIAGLIVKVKAVWAGRYGPPVTQPFFDLIRLLRKSSVISRTTSPIFALAPSAALGAVLTAAVVVPIAGRPALIHFNGDFIFFTYALAFGKLFTVFGALDTGSSFEGMGVSREITFSALIEPAFFIIMGSMAMLTGHTSITGIYSMIPAAAYDFGQGGFLASIMGAARAWSQSELLIPAICGNIVLMMTILVEASRMPVDDPTTHLELTMVHEVMVLDTSGPDLGFINAANMIKITLLGTLITGIIIPQWVSPLAGVVLYLLMLTLIAISIGLLESTIARLRMTHVPQFILGATSVALIVLAVLMLGVHK</sequence>
<dbReference type="EMBL" id="LNQR01000065">
    <property type="protein sequence ID" value="KWT85081.1"/>
    <property type="molecule type" value="Genomic_DNA"/>
</dbReference>
<comment type="caution">
    <text evidence="6">The sequence shown here is derived from an EMBL/GenBank/DDBJ whole genome shotgun (WGS) entry which is preliminary data.</text>
</comment>
<feature type="transmembrane region" description="Helical" evidence="5">
    <location>
        <begin position="129"/>
        <end position="151"/>
    </location>
</feature>
<feature type="transmembrane region" description="Helical" evidence="5">
    <location>
        <begin position="6"/>
        <end position="23"/>
    </location>
</feature>
<feature type="transmembrane region" description="Helical" evidence="5">
    <location>
        <begin position="301"/>
        <end position="323"/>
    </location>
</feature>
<feature type="transmembrane region" description="Helical" evidence="5">
    <location>
        <begin position="190"/>
        <end position="207"/>
    </location>
</feature>
<evidence type="ECO:0000256" key="3">
    <source>
        <dbReference type="ARBA" id="ARBA00022989"/>
    </source>
</evidence>
<keyword evidence="7" id="KW-1185">Reference proteome</keyword>
<evidence type="ECO:0000256" key="5">
    <source>
        <dbReference type="SAM" id="Phobius"/>
    </source>
</evidence>
<feature type="transmembrane region" description="Helical" evidence="5">
    <location>
        <begin position="269"/>
        <end position="289"/>
    </location>
</feature>
<feature type="transmembrane region" description="Helical" evidence="5">
    <location>
        <begin position="157"/>
        <end position="178"/>
    </location>
</feature>
<feature type="transmembrane region" description="Helical" evidence="5">
    <location>
        <begin position="95"/>
        <end position="117"/>
    </location>
</feature>
<accession>A0ABR5SEU4</accession>
<proteinExistence type="predicted"/>
<dbReference type="PANTHER" id="PTHR43359:SF1">
    <property type="entry name" value="FORMATE HYDROGENLYASE SUBUNIT 4-RELATED"/>
    <property type="match status" value="1"/>
</dbReference>
<evidence type="ECO:0000256" key="4">
    <source>
        <dbReference type="ARBA" id="ARBA00023136"/>
    </source>
</evidence>
<dbReference type="InterPro" id="IPR052561">
    <property type="entry name" value="ComplexI_Subunit1"/>
</dbReference>
<keyword evidence="2 5" id="KW-0812">Transmembrane</keyword>
<dbReference type="RefSeq" id="WP_236861628.1">
    <property type="nucleotide sequence ID" value="NZ_LNQR01000065.1"/>
</dbReference>
<dbReference type="PANTHER" id="PTHR43359">
    <property type="entry name" value="FORMATE HYDROGENLYASE SUBUNIT 4"/>
    <property type="match status" value="1"/>
</dbReference>
<comment type="subcellular location">
    <subcellularLocation>
        <location evidence="1">Membrane</location>
        <topology evidence="1">Multi-pass membrane protein</topology>
    </subcellularLocation>
</comment>
<protein>
    <submittedName>
        <fullName evidence="6">Hydrogenase</fullName>
    </submittedName>
</protein>
<feature type="transmembrane region" description="Helical" evidence="5">
    <location>
        <begin position="240"/>
        <end position="262"/>
    </location>
</feature>
<dbReference type="Pfam" id="PF00146">
    <property type="entry name" value="NADHdh"/>
    <property type="match status" value="1"/>
</dbReference>